<evidence type="ECO:0000256" key="7">
    <source>
        <dbReference type="SAM" id="Phobius"/>
    </source>
</evidence>
<evidence type="ECO:0000256" key="1">
    <source>
        <dbReference type="ARBA" id="ARBA00001526"/>
    </source>
</evidence>
<evidence type="ECO:0000256" key="3">
    <source>
        <dbReference type="ARBA" id="ARBA00012865"/>
    </source>
</evidence>
<evidence type="ECO:0000256" key="2">
    <source>
        <dbReference type="ARBA" id="ARBA00007898"/>
    </source>
</evidence>
<dbReference type="Gene3D" id="3.40.710.10">
    <property type="entry name" value="DD-peptidase/beta-lactamase superfamily"/>
    <property type="match status" value="1"/>
</dbReference>
<dbReference type="Proteomes" id="UP000724672">
    <property type="component" value="Unassembled WGS sequence"/>
</dbReference>
<comment type="caution">
    <text evidence="9">The sequence shown here is derived from an EMBL/GenBank/DDBJ whole genome shotgun (WGS) entry which is preliminary data.</text>
</comment>
<evidence type="ECO:0000313" key="10">
    <source>
        <dbReference type="Proteomes" id="UP000724672"/>
    </source>
</evidence>
<dbReference type="GO" id="GO:0008800">
    <property type="term" value="F:beta-lactamase activity"/>
    <property type="evidence" value="ECO:0007669"/>
    <property type="project" value="UniProtKB-EC"/>
</dbReference>
<dbReference type="InterPro" id="IPR036138">
    <property type="entry name" value="PBP_dimer_sf"/>
</dbReference>
<comment type="similarity">
    <text evidence="2">Belongs to the class-D beta-lactamase family.</text>
</comment>
<feature type="domain" description="Penicillin-binding protein transpeptidase" evidence="8">
    <location>
        <begin position="231"/>
        <end position="538"/>
    </location>
</feature>
<evidence type="ECO:0000256" key="4">
    <source>
        <dbReference type="ARBA" id="ARBA00022729"/>
    </source>
</evidence>
<dbReference type="AlphaFoldDB" id="A0A942UWS1"/>
<dbReference type="InterPro" id="IPR001460">
    <property type="entry name" value="PCN-bd_Tpept"/>
</dbReference>
<feature type="transmembrane region" description="Helical" evidence="7">
    <location>
        <begin position="12"/>
        <end position="33"/>
    </location>
</feature>
<keyword evidence="10" id="KW-1185">Reference proteome</keyword>
<dbReference type="Pfam" id="PF00905">
    <property type="entry name" value="Transpeptidase"/>
    <property type="match status" value="1"/>
</dbReference>
<dbReference type="InterPro" id="IPR012338">
    <property type="entry name" value="Beta-lactam/transpept-like"/>
</dbReference>
<name>A0A942UWS1_9FIRM</name>
<dbReference type="GO" id="GO:0046677">
    <property type="term" value="P:response to antibiotic"/>
    <property type="evidence" value="ECO:0007669"/>
    <property type="project" value="UniProtKB-KW"/>
</dbReference>
<organism evidence="9 10">
    <name type="scientific">Anaeromonas frigoriresistens</name>
    <dbReference type="NCBI Taxonomy" id="2683708"/>
    <lineage>
        <taxon>Bacteria</taxon>
        <taxon>Bacillati</taxon>
        <taxon>Bacillota</taxon>
        <taxon>Tissierellia</taxon>
        <taxon>Tissierellales</taxon>
        <taxon>Thermohalobacteraceae</taxon>
        <taxon>Anaeromonas</taxon>
    </lineage>
</organism>
<sequence>MSLLNKRLKLLYKFSLVLFCVLILRISWIQLMLGPKYKEKVQNQWYYPITNSSVGTIYDRNMVPLTNKVTQKYLYVPKSNLMNDMEYYEELLKRLNYSEKELNKYINDEYTKVIKIPISEDFNNEDLENTFILEESEEYNDENILAHVIGYINQNGEGIGIRKMYNETLSKGNKSKVLLTFDGRNRLLYDKEDYLNVSENKSTIRNSIQLTIDYDIQKIVEETMESRGYEGVVIVTEVETGEILALTSQPDFNLNDIGSSNKSNDNSQINKAIKFHYDPASIFKTIVLLSALENNIDLDEKFLCEGSIDIGGIKPYSCYNEKVHGELTIKEAYSYSCNTIFIQLAQKIGGEKIIETAKKMGLDEKVDIGLAGEIKGKFAPIDNVKGPGIGNLAMGQAYVRLTPIQINNLTMIIANDGIKKDISIIKGYATNTGKESQRFTKKEDQWVIDSSYTNVIKEYMESVVKEGTGSLKIKLEEYGGAAGKTGTSEKSKGNSNGLFTGYSPSDNSKYAITIVVENIARNETSSNTAAVVFNEIIQKINQIKNK</sequence>
<dbReference type="Gene3D" id="3.90.1310.10">
    <property type="entry name" value="Penicillin-binding protein 2a (Domain 2)"/>
    <property type="match status" value="1"/>
</dbReference>
<dbReference type="GO" id="GO:0005886">
    <property type="term" value="C:plasma membrane"/>
    <property type="evidence" value="ECO:0007669"/>
    <property type="project" value="TreeGrafter"/>
</dbReference>
<dbReference type="SUPFAM" id="SSF56601">
    <property type="entry name" value="beta-lactamase/transpeptidase-like"/>
    <property type="match status" value="1"/>
</dbReference>
<comment type="catalytic activity">
    <reaction evidence="1">
        <text>a beta-lactam + H2O = a substituted beta-amino acid</text>
        <dbReference type="Rhea" id="RHEA:20401"/>
        <dbReference type="ChEBI" id="CHEBI:15377"/>
        <dbReference type="ChEBI" id="CHEBI:35627"/>
        <dbReference type="ChEBI" id="CHEBI:140347"/>
        <dbReference type="EC" id="3.5.2.6"/>
    </reaction>
</comment>
<evidence type="ECO:0000256" key="6">
    <source>
        <dbReference type="ARBA" id="ARBA00023251"/>
    </source>
</evidence>
<keyword evidence="5" id="KW-0378">Hydrolase</keyword>
<evidence type="ECO:0000259" key="8">
    <source>
        <dbReference type="Pfam" id="PF00905"/>
    </source>
</evidence>
<dbReference type="PANTHER" id="PTHR30627:SF6">
    <property type="entry name" value="BETA-LACTAMASE YBXI-RELATED"/>
    <property type="match status" value="1"/>
</dbReference>
<reference evidence="9" key="1">
    <citation type="submission" date="2019-12" db="EMBL/GenBank/DDBJ databases">
        <title>Clostridiaceae gen. nov. sp. nov., isolated from sediment in Xinjiang, China.</title>
        <authorList>
            <person name="Zhang R."/>
        </authorList>
    </citation>
    <scope>NUCLEOTIDE SEQUENCE</scope>
    <source>
        <strain evidence="9">D2Q-11</strain>
    </source>
</reference>
<proteinExistence type="inferred from homology"/>
<keyword evidence="7" id="KW-0812">Transmembrane</keyword>
<protein>
    <recommendedName>
        <fullName evidence="3">beta-lactamase</fullName>
        <ecNumber evidence="3">3.5.2.6</ecNumber>
    </recommendedName>
</protein>
<gene>
    <name evidence="9" type="ORF">GOQ27_16240</name>
</gene>
<evidence type="ECO:0000313" key="9">
    <source>
        <dbReference type="EMBL" id="MBS4540028.1"/>
    </source>
</evidence>
<keyword evidence="6" id="KW-0046">Antibiotic resistance</keyword>
<dbReference type="RefSeq" id="WP_203367926.1">
    <property type="nucleotide sequence ID" value="NZ_WSFT01000053.1"/>
</dbReference>
<keyword evidence="4" id="KW-0732">Signal</keyword>
<accession>A0A942UWS1</accession>
<dbReference type="GO" id="GO:0071555">
    <property type="term" value="P:cell wall organization"/>
    <property type="evidence" value="ECO:0007669"/>
    <property type="project" value="TreeGrafter"/>
</dbReference>
<dbReference type="PANTHER" id="PTHR30627">
    <property type="entry name" value="PEPTIDOGLYCAN D,D-TRANSPEPTIDASE"/>
    <property type="match status" value="1"/>
</dbReference>
<dbReference type="GO" id="GO:0008658">
    <property type="term" value="F:penicillin binding"/>
    <property type="evidence" value="ECO:0007669"/>
    <property type="project" value="InterPro"/>
</dbReference>
<keyword evidence="7" id="KW-0472">Membrane</keyword>
<dbReference type="EMBL" id="WSFT01000053">
    <property type="protein sequence ID" value="MBS4540028.1"/>
    <property type="molecule type" value="Genomic_DNA"/>
</dbReference>
<dbReference type="InterPro" id="IPR050515">
    <property type="entry name" value="Beta-lactam/transpept"/>
</dbReference>
<dbReference type="SUPFAM" id="SSF56519">
    <property type="entry name" value="Penicillin binding protein dimerisation domain"/>
    <property type="match status" value="1"/>
</dbReference>
<keyword evidence="7" id="KW-1133">Transmembrane helix</keyword>
<dbReference type="EC" id="3.5.2.6" evidence="3"/>
<evidence type="ECO:0000256" key="5">
    <source>
        <dbReference type="ARBA" id="ARBA00022801"/>
    </source>
</evidence>